<accession>A0A1V5SJQ9</accession>
<comment type="caution">
    <text evidence="1">The sequence shown here is derived from an EMBL/GenBank/DDBJ whole genome shotgun (WGS) entry which is preliminary data.</text>
</comment>
<sequence length="139" mass="15949">MQEYFETIKEILSDIKVLIKKTEDLKAEIIEQLIIDCPQKICLTVEEYAVQEEIKHYLSQLNEISIEDMNTIYRNYSFLQTMEIVLGDKLGILSDETFDWIIEIDAALGTFTSLPASNSLLHNSTGEEFVFSDDNDISS</sequence>
<dbReference type="AlphaFoldDB" id="A0A1V5SJQ9"/>
<proteinExistence type="predicted"/>
<organism evidence="1">
    <name type="scientific">Candidatus Atribacter allofermentans</name>
    <dbReference type="NCBI Taxonomy" id="1852833"/>
    <lineage>
        <taxon>Bacteria</taxon>
        <taxon>Pseudomonadati</taxon>
        <taxon>Atribacterota</taxon>
        <taxon>Atribacteria</taxon>
        <taxon>Atribacterales</taxon>
        <taxon>Atribacteraceae</taxon>
        <taxon>Atribacter</taxon>
    </lineage>
</organism>
<dbReference type="EMBL" id="MWBQ01000196">
    <property type="protein sequence ID" value="OQA54789.1"/>
    <property type="molecule type" value="Genomic_DNA"/>
</dbReference>
<gene>
    <name evidence="1" type="ORF">BWY41_01891</name>
</gene>
<reference evidence="1" key="1">
    <citation type="submission" date="2017-02" db="EMBL/GenBank/DDBJ databases">
        <title>Delving into the versatile metabolic prowess of the omnipresent phylum Bacteroidetes.</title>
        <authorList>
            <person name="Nobu M.K."/>
            <person name="Mei R."/>
            <person name="Narihiro T."/>
            <person name="Kuroda K."/>
            <person name="Liu W.-T."/>
        </authorList>
    </citation>
    <scope>NUCLEOTIDE SEQUENCE</scope>
    <source>
        <strain evidence="1">ADurb.Bin276</strain>
    </source>
</reference>
<dbReference type="Proteomes" id="UP000485569">
    <property type="component" value="Unassembled WGS sequence"/>
</dbReference>
<protein>
    <submittedName>
        <fullName evidence="1">Uncharacterized protein</fullName>
    </submittedName>
</protein>
<name>A0A1V5SJQ9_9BACT</name>
<evidence type="ECO:0000313" key="1">
    <source>
        <dbReference type="EMBL" id="OQA54789.1"/>
    </source>
</evidence>